<dbReference type="Gramene" id="Pp3c17_10190V3.5">
    <property type="protein sequence ID" value="Pp3c17_10190V3.5"/>
    <property type="gene ID" value="Pp3c17_10190"/>
</dbReference>
<dbReference type="GO" id="GO:0005874">
    <property type="term" value="C:microtubule"/>
    <property type="evidence" value="ECO:0000318"/>
    <property type="project" value="GO_Central"/>
</dbReference>
<dbReference type="AlphaFoldDB" id="A0A7I4BB71"/>
<reference evidence="12 13" key="1">
    <citation type="journal article" date="2008" name="Science">
        <title>The Physcomitrella genome reveals evolutionary insights into the conquest of land by plants.</title>
        <authorList>
            <person name="Rensing S."/>
            <person name="Lang D."/>
            <person name="Zimmer A."/>
            <person name="Terry A."/>
            <person name="Salamov A."/>
            <person name="Shapiro H."/>
            <person name="Nishiyama T."/>
            <person name="Perroud P.-F."/>
            <person name="Lindquist E."/>
            <person name="Kamisugi Y."/>
            <person name="Tanahashi T."/>
            <person name="Sakakibara K."/>
            <person name="Fujita T."/>
            <person name="Oishi K."/>
            <person name="Shin-I T."/>
            <person name="Kuroki Y."/>
            <person name="Toyoda A."/>
            <person name="Suzuki Y."/>
            <person name="Hashimoto A."/>
            <person name="Yamaguchi K."/>
            <person name="Sugano A."/>
            <person name="Kohara Y."/>
            <person name="Fujiyama A."/>
            <person name="Anterola A."/>
            <person name="Aoki S."/>
            <person name="Ashton N."/>
            <person name="Barbazuk W.B."/>
            <person name="Barker E."/>
            <person name="Bennetzen J."/>
            <person name="Bezanilla M."/>
            <person name="Blankenship R."/>
            <person name="Cho S.H."/>
            <person name="Dutcher S."/>
            <person name="Estelle M."/>
            <person name="Fawcett J.A."/>
            <person name="Gundlach H."/>
            <person name="Hanada K."/>
            <person name="Heyl A."/>
            <person name="Hicks K.A."/>
            <person name="Hugh J."/>
            <person name="Lohr M."/>
            <person name="Mayer K."/>
            <person name="Melkozernov A."/>
            <person name="Murata T."/>
            <person name="Nelson D."/>
            <person name="Pils B."/>
            <person name="Prigge M."/>
            <person name="Reiss B."/>
            <person name="Renner T."/>
            <person name="Rombauts S."/>
            <person name="Rushton P."/>
            <person name="Sanderfoot A."/>
            <person name="Schween G."/>
            <person name="Shiu S.-H."/>
            <person name="Stueber K."/>
            <person name="Theodoulou F.L."/>
            <person name="Tu H."/>
            <person name="Van de Peer Y."/>
            <person name="Verrier P.J."/>
            <person name="Waters E."/>
            <person name="Wood A."/>
            <person name="Yang L."/>
            <person name="Cove D."/>
            <person name="Cuming A."/>
            <person name="Hasebe M."/>
            <person name="Lucas S."/>
            <person name="Mishler D.B."/>
            <person name="Reski R."/>
            <person name="Grigoriev I."/>
            <person name="Quatrano R.S."/>
            <person name="Boore J.L."/>
        </authorList>
    </citation>
    <scope>NUCLEOTIDE SEQUENCE [LARGE SCALE GENOMIC DNA]</scope>
    <source>
        <strain evidence="12 13">cv. Gransden 2004</strain>
    </source>
</reference>
<dbReference type="FunFam" id="3.40.850.10:FF:000033">
    <property type="entry name" value="Kinesin-like protein KIN-12E"/>
    <property type="match status" value="1"/>
</dbReference>
<dbReference type="InterPro" id="IPR019821">
    <property type="entry name" value="Kinesin_motor_CS"/>
</dbReference>
<dbReference type="InterPro" id="IPR001752">
    <property type="entry name" value="Kinesin_motor_dom"/>
</dbReference>
<feature type="region of interest" description="Disordered" evidence="10">
    <location>
        <begin position="132"/>
        <end position="151"/>
    </location>
</feature>
<dbReference type="Gramene" id="Pp3c17_10190V3.4">
    <property type="protein sequence ID" value="Pp3c17_10190V3.4"/>
    <property type="gene ID" value="Pp3c17_10190"/>
</dbReference>
<feature type="coiled-coil region" evidence="9">
    <location>
        <begin position="634"/>
        <end position="668"/>
    </location>
</feature>
<dbReference type="InterPro" id="IPR036961">
    <property type="entry name" value="Kinesin_motor_dom_sf"/>
</dbReference>
<dbReference type="InterPro" id="IPR044986">
    <property type="entry name" value="KIF15/KIN-12"/>
</dbReference>
<dbReference type="PROSITE" id="PS50067">
    <property type="entry name" value="KINESIN_MOTOR_2"/>
    <property type="match status" value="1"/>
</dbReference>
<feature type="region of interest" description="Disordered" evidence="10">
    <location>
        <begin position="63"/>
        <end position="100"/>
    </location>
</feature>
<evidence type="ECO:0000256" key="9">
    <source>
        <dbReference type="SAM" id="Coils"/>
    </source>
</evidence>
<dbReference type="Gramene" id="Pp3c17_10190V3.6">
    <property type="protein sequence ID" value="Pp3c17_10190V3.6"/>
    <property type="gene ID" value="Pp3c17_10190"/>
</dbReference>
<dbReference type="PANTHER" id="PTHR37739:SF8">
    <property type="entry name" value="KINESIN-LIKE PROTEIN KIN-12D"/>
    <property type="match status" value="1"/>
</dbReference>
<dbReference type="PROSITE" id="PS00411">
    <property type="entry name" value="KINESIN_MOTOR_1"/>
    <property type="match status" value="1"/>
</dbReference>
<feature type="binding site" evidence="7">
    <location>
        <begin position="257"/>
        <end position="264"/>
    </location>
    <ligand>
        <name>ATP</name>
        <dbReference type="ChEBI" id="CHEBI:30616"/>
    </ligand>
</feature>
<evidence type="ECO:0000256" key="10">
    <source>
        <dbReference type="SAM" id="MobiDB-lite"/>
    </source>
</evidence>
<evidence type="ECO:0000256" key="1">
    <source>
        <dbReference type="ARBA" id="ARBA00022701"/>
    </source>
</evidence>
<evidence type="ECO:0000256" key="3">
    <source>
        <dbReference type="ARBA" id="ARBA00022840"/>
    </source>
</evidence>
<keyword evidence="1 8" id="KW-0493">Microtubule</keyword>
<dbReference type="GO" id="GO:0005737">
    <property type="term" value="C:cytoplasm"/>
    <property type="evidence" value="ECO:0000318"/>
    <property type="project" value="GO_Central"/>
</dbReference>
<comment type="similarity">
    <text evidence="6">Belongs to the TRAFAC class myosin-kinesin ATPase superfamily. Kinesin family. KIN-12 subfamily.</text>
</comment>
<keyword evidence="5 7" id="KW-0505">Motor protein</keyword>
<evidence type="ECO:0000313" key="12">
    <source>
        <dbReference type="EnsemblPlants" id="Pp3c17_10190V3.7"/>
    </source>
</evidence>
<reference evidence="12" key="3">
    <citation type="submission" date="2020-12" db="UniProtKB">
        <authorList>
            <consortium name="EnsemblPlants"/>
        </authorList>
    </citation>
    <scope>IDENTIFICATION</scope>
</reference>
<dbReference type="Gene3D" id="3.40.850.10">
    <property type="entry name" value="Kinesin motor domain"/>
    <property type="match status" value="1"/>
</dbReference>
<dbReference type="SMART" id="SM00129">
    <property type="entry name" value="KISc"/>
    <property type="match status" value="1"/>
</dbReference>
<proteinExistence type="inferred from homology"/>
<evidence type="ECO:0000256" key="5">
    <source>
        <dbReference type="ARBA" id="ARBA00023175"/>
    </source>
</evidence>
<evidence type="ECO:0000256" key="2">
    <source>
        <dbReference type="ARBA" id="ARBA00022741"/>
    </source>
</evidence>
<evidence type="ECO:0000256" key="4">
    <source>
        <dbReference type="ARBA" id="ARBA00023054"/>
    </source>
</evidence>
<protein>
    <recommendedName>
        <fullName evidence="8">Kinesin-like protein</fullName>
    </recommendedName>
</protein>
<evidence type="ECO:0000256" key="7">
    <source>
        <dbReference type="PROSITE-ProRule" id="PRU00283"/>
    </source>
</evidence>
<dbReference type="EnsemblPlants" id="Pp3c17_10190V3.5">
    <property type="protein sequence ID" value="Pp3c17_10190V3.5"/>
    <property type="gene ID" value="Pp3c17_10190"/>
</dbReference>
<dbReference type="GO" id="GO:0005871">
    <property type="term" value="C:kinesin complex"/>
    <property type="evidence" value="ECO:0000318"/>
    <property type="project" value="GO_Central"/>
</dbReference>
<keyword evidence="13" id="KW-1185">Reference proteome</keyword>
<keyword evidence="2 7" id="KW-0547">Nucleotide-binding</keyword>
<dbReference type="Pfam" id="PF00225">
    <property type="entry name" value="Kinesin"/>
    <property type="match status" value="1"/>
</dbReference>
<evidence type="ECO:0000313" key="13">
    <source>
        <dbReference type="Proteomes" id="UP000006727"/>
    </source>
</evidence>
<dbReference type="GO" id="GO:0007018">
    <property type="term" value="P:microtubule-based movement"/>
    <property type="evidence" value="ECO:0000318"/>
    <property type="project" value="GO_Central"/>
</dbReference>
<dbReference type="EnsemblPlants" id="Pp3c17_10190V3.4">
    <property type="protein sequence ID" value="Pp3c17_10190V3.4"/>
    <property type="gene ID" value="Pp3c17_10190"/>
</dbReference>
<dbReference type="EnsemblPlants" id="Pp3c17_10190V3.7">
    <property type="protein sequence ID" value="Pp3c17_10190V3.7"/>
    <property type="gene ID" value="Pp3c17_10190"/>
</dbReference>
<feature type="compositionally biased region" description="Polar residues" evidence="10">
    <location>
        <begin position="63"/>
        <end position="80"/>
    </location>
</feature>
<feature type="coiled-coil region" evidence="9">
    <location>
        <begin position="886"/>
        <end position="913"/>
    </location>
</feature>
<dbReference type="GO" id="GO:0003777">
    <property type="term" value="F:microtubule motor activity"/>
    <property type="evidence" value="ECO:0000318"/>
    <property type="project" value="GO_Central"/>
</dbReference>
<dbReference type="EMBL" id="ABEU02000017">
    <property type="status" value="NOT_ANNOTATED_CDS"/>
    <property type="molecule type" value="Genomic_DNA"/>
</dbReference>
<dbReference type="InterPro" id="IPR027417">
    <property type="entry name" value="P-loop_NTPase"/>
</dbReference>
<evidence type="ECO:0000259" key="11">
    <source>
        <dbReference type="PROSITE" id="PS50067"/>
    </source>
</evidence>
<dbReference type="PRINTS" id="PR00380">
    <property type="entry name" value="KINESINHEAVY"/>
</dbReference>
<reference evidence="12 13" key="2">
    <citation type="journal article" date="2018" name="Plant J.">
        <title>The Physcomitrella patens chromosome-scale assembly reveals moss genome structure and evolution.</title>
        <authorList>
            <person name="Lang D."/>
            <person name="Ullrich K.K."/>
            <person name="Murat F."/>
            <person name="Fuchs J."/>
            <person name="Jenkins J."/>
            <person name="Haas F.B."/>
            <person name="Piednoel M."/>
            <person name="Gundlach H."/>
            <person name="Van Bel M."/>
            <person name="Meyberg R."/>
            <person name="Vives C."/>
            <person name="Morata J."/>
            <person name="Symeonidi A."/>
            <person name="Hiss M."/>
            <person name="Muchero W."/>
            <person name="Kamisugi Y."/>
            <person name="Saleh O."/>
            <person name="Blanc G."/>
            <person name="Decker E.L."/>
            <person name="van Gessel N."/>
            <person name="Grimwood J."/>
            <person name="Hayes R.D."/>
            <person name="Graham S.W."/>
            <person name="Gunter L.E."/>
            <person name="McDaniel S.F."/>
            <person name="Hoernstein S.N.W."/>
            <person name="Larsson A."/>
            <person name="Li F.W."/>
            <person name="Perroud P.F."/>
            <person name="Phillips J."/>
            <person name="Ranjan P."/>
            <person name="Rokshar D.S."/>
            <person name="Rothfels C.J."/>
            <person name="Schneider L."/>
            <person name="Shu S."/>
            <person name="Stevenson D.W."/>
            <person name="Thummler F."/>
            <person name="Tillich M."/>
            <person name="Villarreal Aguilar J.C."/>
            <person name="Widiez T."/>
            <person name="Wong G.K."/>
            <person name="Wymore A."/>
            <person name="Zhang Y."/>
            <person name="Zimmer A.D."/>
            <person name="Quatrano R.S."/>
            <person name="Mayer K.F.X."/>
            <person name="Goodstein D."/>
            <person name="Casacuberta J.M."/>
            <person name="Vandepoele K."/>
            <person name="Reski R."/>
            <person name="Cuming A.C."/>
            <person name="Tuskan G.A."/>
            <person name="Maumus F."/>
            <person name="Salse J."/>
            <person name="Schmutz J."/>
            <person name="Rensing S.A."/>
        </authorList>
    </citation>
    <scope>NUCLEOTIDE SEQUENCE [LARGE SCALE GENOMIC DNA]</scope>
    <source>
        <strain evidence="12 13">cv. Gransden 2004</strain>
    </source>
</reference>
<dbReference type="SUPFAM" id="SSF52540">
    <property type="entry name" value="P-loop containing nucleoside triphosphate hydrolases"/>
    <property type="match status" value="1"/>
</dbReference>
<gene>
    <name evidence="12" type="primary">LOC112294785</name>
</gene>
<dbReference type="GO" id="GO:0005524">
    <property type="term" value="F:ATP binding"/>
    <property type="evidence" value="ECO:0007669"/>
    <property type="project" value="UniProtKB-UniRule"/>
</dbReference>
<dbReference type="Gramene" id="Pp3c17_10190V3.7">
    <property type="protein sequence ID" value="Pp3c17_10190V3.7"/>
    <property type="gene ID" value="Pp3c17_10190"/>
</dbReference>
<dbReference type="Proteomes" id="UP000006727">
    <property type="component" value="Chromosome 17"/>
</dbReference>
<sequence>MSSSLRVVSKAGTLGKKLSFDARDGISAGNDPHFHERLPHAESRIAKASIRKPLLFLDDSESSFKVSTSGGMKKTTTLPCSSQGQRQQHHRRSPSLNNFPRFENAVTDSAALSTRALRQSASFSGRVFTSRGGRLADQSTPCSSRKTSRNDVNGAAWRISPRLELEEDPAFLQDHNVQVLLRARPISGIEIAQLGHARCIRQENAYAISWLGQPETRFSFDYVASEFVTQEELFRVAGPPMVENCMAGNNSCVFAYGQTGSGKTHTMLGDVGDFDRQPNENRGMTPRVFEYLFKKIHEEEVAQRHTNMKFKCRCSFLEIYNEQISDLLEPSSSNLPIREDSTKGIYVDGLVEVEAQNVRNILHLLLLGAANRKVAATDMNRESSRSHSVFTCVIESQWECDATINSRIGRLNLVDLAGSERQKSSGVDGERFREAASINKSLSTLGLVIMDLVDIANGKQRHVPYRDSKLTFLLQDSLGGNSKTTIIANISPSSCASSETLSTLKFAQRAKFIQNNAVVGEDASREAKGSKEHIQQLKDELARLRRQNNSAIPTVRLSELNDDLSTDLNSFEGSFLQFGRAVLSPIALLHKPEMLVVKLVSERQVTKRLRNEVGSYQRELSECRMKLRTSLDANQRIVSELDVLRIELESSQDECKKLQQDLGTMKLEKALEVNCLELKQAQHHELMFELKAQLLKSEEKAEQEASSRSQLEIQLQEATQESTNLQTELQWTRDSLEEVESLVERLQRKTPALESGVPEASYENFMVGQLQAEIIEMHARLEDEHKRRCELEVQMANYVKYQEIERKINRECVLSTDDSKATRKKTVRHHDAILQLQLELDTIDGESDAIKSFRWEEGTHDDEAEVKNSVTIMQLQLKVETLEAALLEERQCLAEVRATNEQLRQQLENPQTELHGEKARIESFKGGHRSLDVESKSTSEDGKARMHTSWSQFCLFTKI</sequence>
<dbReference type="GO" id="GO:0008017">
    <property type="term" value="F:microtubule binding"/>
    <property type="evidence" value="ECO:0000318"/>
    <property type="project" value="GO_Central"/>
</dbReference>
<evidence type="ECO:0000256" key="8">
    <source>
        <dbReference type="RuleBase" id="RU000394"/>
    </source>
</evidence>
<organism evidence="12 13">
    <name type="scientific">Physcomitrium patens</name>
    <name type="common">Spreading-leaved earth moss</name>
    <name type="synonym">Physcomitrella patens</name>
    <dbReference type="NCBI Taxonomy" id="3218"/>
    <lineage>
        <taxon>Eukaryota</taxon>
        <taxon>Viridiplantae</taxon>
        <taxon>Streptophyta</taxon>
        <taxon>Embryophyta</taxon>
        <taxon>Bryophyta</taxon>
        <taxon>Bryophytina</taxon>
        <taxon>Bryopsida</taxon>
        <taxon>Funariidae</taxon>
        <taxon>Funariales</taxon>
        <taxon>Funariaceae</taxon>
        <taxon>Physcomitrium</taxon>
    </lineage>
</organism>
<name>A0A7I4BB71_PHYPA</name>
<accession>A0A7I4BB71</accession>
<feature type="domain" description="Kinesin motor" evidence="11">
    <location>
        <begin position="176"/>
        <end position="513"/>
    </location>
</feature>
<keyword evidence="3 7" id="KW-0067">ATP-binding</keyword>
<feature type="coiled-coil region" evidence="9">
    <location>
        <begin position="701"/>
        <end position="749"/>
    </location>
</feature>
<dbReference type="GO" id="GO:0016887">
    <property type="term" value="F:ATP hydrolysis activity"/>
    <property type="evidence" value="ECO:0000318"/>
    <property type="project" value="GO_Central"/>
</dbReference>
<dbReference type="EnsemblPlants" id="Pp3c17_10190V3.6">
    <property type="protein sequence ID" value="Pp3c17_10190V3.6"/>
    <property type="gene ID" value="Pp3c17_10190"/>
</dbReference>
<keyword evidence="4 9" id="KW-0175">Coiled coil</keyword>
<feature type="coiled-coil region" evidence="9">
    <location>
        <begin position="520"/>
        <end position="547"/>
    </location>
</feature>
<dbReference type="PANTHER" id="PTHR37739">
    <property type="entry name" value="KINESIN-LIKE PROTEIN KIN-12D"/>
    <property type="match status" value="1"/>
</dbReference>
<evidence type="ECO:0000256" key="6">
    <source>
        <dbReference type="ARBA" id="ARBA00034488"/>
    </source>
</evidence>